<evidence type="ECO:0000256" key="1">
    <source>
        <dbReference type="SAM" id="MobiDB-lite"/>
    </source>
</evidence>
<dbReference type="Proteomes" id="UP000029981">
    <property type="component" value="Chromosome 6"/>
</dbReference>
<dbReference type="Gramene" id="KGN48973">
    <property type="protein sequence ID" value="KGN48973"/>
    <property type="gene ID" value="Csa_6G507460"/>
</dbReference>
<gene>
    <name evidence="2" type="ORF">Csa_6G507460</name>
</gene>
<protein>
    <submittedName>
        <fullName evidence="2">Uncharacterized protein</fullName>
    </submittedName>
</protein>
<accession>A0A0A0KHF2</accession>
<reference evidence="2 3" key="1">
    <citation type="journal article" date="2009" name="Nat. Genet.">
        <title>The genome of the cucumber, Cucumis sativus L.</title>
        <authorList>
            <person name="Huang S."/>
            <person name="Li R."/>
            <person name="Zhang Z."/>
            <person name="Li L."/>
            <person name="Gu X."/>
            <person name="Fan W."/>
            <person name="Lucas W.J."/>
            <person name="Wang X."/>
            <person name="Xie B."/>
            <person name="Ni P."/>
            <person name="Ren Y."/>
            <person name="Zhu H."/>
            <person name="Li J."/>
            <person name="Lin K."/>
            <person name="Jin W."/>
            <person name="Fei Z."/>
            <person name="Li G."/>
            <person name="Staub J."/>
            <person name="Kilian A."/>
            <person name="van der Vossen E.A."/>
            <person name="Wu Y."/>
            <person name="Guo J."/>
            <person name="He J."/>
            <person name="Jia Z."/>
            <person name="Ren Y."/>
            <person name="Tian G."/>
            <person name="Lu Y."/>
            <person name="Ruan J."/>
            <person name="Qian W."/>
            <person name="Wang M."/>
            <person name="Huang Q."/>
            <person name="Li B."/>
            <person name="Xuan Z."/>
            <person name="Cao J."/>
            <person name="Asan"/>
            <person name="Wu Z."/>
            <person name="Zhang J."/>
            <person name="Cai Q."/>
            <person name="Bai Y."/>
            <person name="Zhao B."/>
            <person name="Han Y."/>
            <person name="Li Y."/>
            <person name="Li X."/>
            <person name="Wang S."/>
            <person name="Shi Q."/>
            <person name="Liu S."/>
            <person name="Cho W.K."/>
            <person name="Kim J.Y."/>
            <person name="Xu Y."/>
            <person name="Heller-Uszynska K."/>
            <person name="Miao H."/>
            <person name="Cheng Z."/>
            <person name="Zhang S."/>
            <person name="Wu J."/>
            <person name="Yang Y."/>
            <person name="Kang H."/>
            <person name="Li M."/>
            <person name="Liang H."/>
            <person name="Ren X."/>
            <person name="Shi Z."/>
            <person name="Wen M."/>
            <person name="Jian M."/>
            <person name="Yang H."/>
            <person name="Zhang G."/>
            <person name="Yang Z."/>
            <person name="Chen R."/>
            <person name="Liu S."/>
            <person name="Li J."/>
            <person name="Ma L."/>
            <person name="Liu H."/>
            <person name="Zhou Y."/>
            <person name="Zhao J."/>
            <person name="Fang X."/>
            <person name="Li G."/>
            <person name="Fang L."/>
            <person name="Li Y."/>
            <person name="Liu D."/>
            <person name="Zheng H."/>
            <person name="Zhang Y."/>
            <person name="Qin N."/>
            <person name="Li Z."/>
            <person name="Yang G."/>
            <person name="Yang S."/>
            <person name="Bolund L."/>
            <person name="Kristiansen K."/>
            <person name="Zheng H."/>
            <person name="Li S."/>
            <person name="Zhang X."/>
            <person name="Yang H."/>
            <person name="Wang J."/>
            <person name="Sun R."/>
            <person name="Zhang B."/>
            <person name="Jiang S."/>
            <person name="Wang J."/>
            <person name="Du Y."/>
            <person name="Li S."/>
        </authorList>
    </citation>
    <scope>NUCLEOTIDE SEQUENCE [LARGE SCALE GENOMIC DNA]</scope>
    <source>
        <strain evidence="3">cv. 9930</strain>
    </source>
</reference>
<name>A0A0A0KHF2_CUCSA</name>
<feature type="compositionally biased region" description="Basic and acidic residues" evidence="1">
    <location>
        <begin position="18"/>
        <end position="29"/>
    </location>
</feature>
<feature type="compositionally biased region" description="Basic and acidic residues" evidence="1">
    <location>
        <begin position="43"/>
        <end position="52"/>
    </location>
</feature>
<reference evidence="2 3" key="3">
    <citation type="journal article" date="2010" name="BMC Genomics">
        <title>Transcriptome sequencing and comparative analysis of cucumber flowers with different sex types.</title>
        <authorList>
            <person name="Guo S."/>
            <person name="Zheng Y."/>
            <person name="Joung J.G."/>
            <person name="Liu S."/>
            <person name="Zhang Z."/>
            <person name="Crasta O.R."/>
            <person name="Sobral B.W."/>
            <person name="Xu Y."/>
            <person name="Huang S."/>
            <person name="Fei Z."/>
        </authorList>
    </citation>
    <scope>NUCLEOTIDE SEQUENCE [LARGE SCALE GENOMIC DNA]</scope>
    <source>
        <strain evidence="3">cv. 9930</strain>
    </source>
</reference>
<reference evidence="2 3" key="4">
    <citation type="journal article" date="2011" name="BMC Genomics">
        <title>RNA-Seq improves annotation of protein-coding genes in the cucumber genome.</title>
        <authorList>
            <person name="Li Z."/>
            <person name="Zhang Z."/>
            <person name="Yan P."/>
            <person name="Huang S."/>
            <person name="Fei Z."/>
            <person name="Lin K."/>
        </authorList>
    </citation>
    <scope>NUCLEOTIDE SEQUENCE [LARGE SCALE GENOMIC DNA]</scope>
    <source>
        <strain evidence="3">cv. 9930</strain>
    </source>
</reference>
<keyword evidence="3" id="KW-1185">Reference proteome</keyword>
<sequence>MIKEEEEQQKGSVKKVKRSLEERREGDGGRHKRKRGSEMGSGRWERSGKEESDAALVGCEVGTRGYINCHVGMMSFRKRYV</sequence>
<evidence type="ECO:0000313" key="2">
    <source>
        <dbReference type="EMBL" id="KGN48973.1"/>
    </source>
</evidence>
<reference evidence="2 3" key="2">
    <citation type="journal article" date="2009" name="PLoS ONE">
        <title>An integrated genetic and cytogenetic map of the cucumber genome.</title>
        <authorList>
            <person name="Ren Y."/>
            <person name="Zhang Z."/>
            <person name="Liu J."/>
            <person name="Staub J.E."/>
            <person name="Han Y."/>
            <person name="Cheng Z."/>
            <person name="Li X."/>
            <person name="Lu J."/>
            <person name="Miao H."/>
            <person name="Kang H."/>
            <person name="Xie B."/>
            <person name="Gu X."/>
            <person name="Wang X."/>
            <person name="Du Y."/>
            <person name="Jin W."/>
            <person name="Huang S."/>
        </authorList>
    </citation>
    <scope>NUCLEOTIDE SEQUENCE [LARGE SCALE GENOMIC DNA]</scope>
    <source>
        <strain evidence="3">cv. 9930</strain>
    </source>
</reference>
<evidence type="ECO:0000313" key="3">
    <source>
        <dbReference type="Proteomes" id="UP000029981"/>
    </source>
</evidence>
<proteinExistence type="predicted"/>
<feature type="region of interest" description="Disordered" evidence="1">
    <location>
        <begin position="1"/>
        <end position="53"/>
    </location>
</feature>
<dbReference type="AlphaFoldDB" id="A0A0A0KHF2"/>
<organism evidence="2 3">
    <name type="scientific">Cucumis sativus</name>
    <name type="common">Cucumber</name>
    <dbReference type="NCBI Taxonomy" id="3659"/>
    <lineage>
        <taxon>Eukaryota</taxon>
        <taxon>Viridiplantae</taxon>
        <taxon>Streptophyta</taxon>
        <taxon>Embryophyta</taxon>
        <taxon>Tracheophyta</taxon>
        <taxon>Spermatophyta</taxon>
        <taxon>Magnoliopsida</taxon>
        <taxon>eudicotyledons</taxon>
        <taxon>Gunneridae</taxon>
        <taxon>Pentapetalae</taxon>
        <taxon>rosids</taxon>
        <taxon>fabids</taxon>
        <taxon>Cucurbitales</taxon>
        <taxon>Cucurbitaceae</taxon>
        <taxon>Benincaseae</taxon>
        <taxon>Cucumis</taxon>
    </lineage>
</organism>
<dbReference type="EMBL" id="CM002927">
    <property type="protein sequence ID" value="KGN48973.1"/>
    <property type="molecule type" value="Genomic_DNA"/>
</dbReference>